<dbReference type="Pfam" id="PF01553">
    <property type="entry name" value="Acyltransferase"/>
    <property type="match status" value="1"/>
</dbReference>
<evidence type="ECO:0000256" key="1">
    <source>
        <dbReference type="ARBA" id="ARBA00005189"/>
    </source>
</evidence>
<dbReference type="CDD" id="cd07989">
    <property type="entry name" value="LPLAT_AGPAT-like"/>
    <property type="match status" value="1"/>
</dbReference>
<evidence type="ECO:0000256" key="2">
    <source>
        <dbReference type="ARBA" id="ARBA00022679"/>
    </source>
</evidence>
<gene>
    <name evidence="5" type="ORF">GCM10022229_29450</name>
</gene>
<organism evidence="5 6">
    <name type="scientific">Luteimonas lutimaris</name>
    <dbReference type="NCBI Taxonomy" id="698645"/>
    <lineage>
        <taxon>Bacteria</taxon>
        <taxon>Pseudomonadati</taxon>
        <taxon>Pseudomonadota</taxon>
        <taxon>Gammaproteobacteria</taxon>
        <taxon>Lysobacterales</taxon>
        <taxon>Lysobacteraceae</taxon>
        <taxon>Luteimonas</taxon>
    </lineage>
</organism>
<proteinExistence type="predicted"/>
<dbReference type="Proteomes" id="UP001501727">
    <property type="component" value="Unassembled WGS sequence"/>
</dbReference>
<comment type="caution">
    <text evidence="5">The sequence shown here is derived from an EMBL/GenBank/DDBJ whole genome shotgun (WGS) entry which is preliminary data.</text>
</comment>
<dbReference type="InterPro" id="IPR002123">
    <property type="entry name" value="Plipid/glycerol_acylTrfase"/>
</dbReference>
<keyword evidence="6" id="KW-1185">Reference proteome</keyword>
<comment type="pathway">
    <text evidence="1">Lipid metabolism.</text>
</comment>
<reference evidence="6" key="1">
    <citation type="journal article" date="2019" name="Int. J. Syst. Evol. Microbiol.">
        <title>The Global Catalogue of Microorganisms (GCM) 10K type strain sequencing project: providing services to taxonomists for standard genome sequencing and annotation.</title>
        <authorList>
            <consortium name="The Broad Institute Genomics Platform"/>
            <consortium name="The Broad Institute Genome Sequencing Center for Infectious Disease"/>
            <person name="Wu L."/>
            <person name="Ma J."/>
        </authorList>
    </citation>
    <scope>NUCLEOTIDE SEQUENCE [LARGE SCALE GENOMIC DNA]</scope>
    <source>
        <strain evidence="6">JCM 16916</strain>
    </source>
</reference>
<dbReference type="RefSeq" id="WP_344760784.1">
    <property type="nucleotide sequence ID" value="NZ_BAAAZU010000031.1"/>
</dbReference>
<dbReference type="GO" id="GO:0016746">
    <property type="term" value="F:acyltransferase activity"/>
    <property type="evidence" value="ECO:0007669"/>
    <property type="project" value="UniProtKB-KW"/>
</dbReference>
<evidence type="ECO:0000313" key="5">
    <source>
        <dbReference type="EMBL" id="GAA3933634.1"/>
    </source>
</evidence>
<dbReference type="EMBL" id="BAAAZU010000031">
    <property type="protein sequence ID" value="GAA3933634.1"/>
    <property type="molecule type" value="Genomic_DNA"/>
</dbReference>
<sequence>MIEQAAAAALVGTTRLLVGARAQWQGPPPDGQCLYFANHSSHLDTMAIWSALDPAQRARTRPVAARDYWDKPGLRGYVAGRVLRAVLIERRREERDGDPLEPVIDALQTGDSLILFPEGTRTAERLPQRFRGGLFRLAEAFPDLHLVPAYLDTLHRSMPKGAHIPLPLYCTVRFGPALPRIDGEPRDAFLERAREAVVALA</sequence>
<evidence type="ECO:0000313" key="6">
    <source>
        <dbReference type="Proteomes" id="UP001501727"/>
    </source>
</evidence>
<name>A0ABP7MZS2_9GAMM</name>
<keyword evidence="2" id="KW-0808">Transferase</keyword>
<dbReference type="SUPFAM" id="SSF69593">
    <property type="entry name" value="Glycerol-3-phosphate (1)-acyltransferase"/>
    <property type="match status" value="1"/>
</dbReference>
<protein>
    <submittedName>
        <fullName evidence="5">Lysophospholipid acyltransferase family protein</fullName>
    </submittedName>
</protein>
<dbReference type="PANTHER" id="PTHR10434">
    <property type="entry name" value="1-ACYL-SN-GLYCEROL-3-PHOSPHATE ACYLTRANSFERASE"/>
    <property type="match status" value="1"/>
</dbReference>
<evidence type="ECO:0000259" key="4">
    <source>
        <dbReference type="SMART" id="SM00563"/>
    </source>
</evidence>
<feature type="domain" description="Phospholipid/glycerol acyltransferase" evidence="4">
    <location>
        <begin position="33"/>
        <end position="154"/>
    </location>
</feature>
<evidence type="ECO:0000256" key="3">
    <source>
        <dbReference type="ARBA" id="ARBA00023315"/>
    </source>
</evidence>
<dbReference type="SMART" id="SM00563">
    <property type="entry name" value="PlsC"/>
    <property type="match status" value="1"/>
</dbReference>
<keyword evidence="3 5" id="KW-0012">Acyltransferase</keyword>
<dbReference type="PANTHER" id="PTHR10434:SF11">
    <property type="entry name" value="1-ACYL-SN-GLYCEROL-3-PHOSPHATE ACYLTRANSFERASE"/>
    <property type="match status" value="1"/>
</dbReference>
<accession>A0ABP7MZS2</accession>